<dbReference type="Proteomes" id="UP001174314">
    <property type="component" value="Chromosome"/>
</dbReference>
<name>A0AAU0Q2S4_9CORY</name>
<dbReference type="EMBL" id="CP137757">
    <property type="protein sequence ID" value="WPF25140.1"/>
    <property type="molecule type" value="Genomic_DNA"/>
</dbReference>
<sequence length="54" mass="5771">MANSTTLQRPETAHGPGITPSLSTSPGRGTKHNSEISRGPETNLDLDRSNTPER</sequence>
<protein>
    <submittedName>
        <fullName evidence="2">Uncharacterized protein</fullName>
    </submittedName>
</protein>
<feature type="region of interest" description="Disordered" evidence="1">
    <location>
        <begin position="1"/>
        <end position="54"/>
    </location>
</feature>
<keyword evidence="3" id="KW-1185">Reference proteome</keyword>
<evidence type="ECO:0000256" key="1">
    <source>
        <dbReference type="SAM" id="MobiDB-lite"/>
    </source>
</evidence>
<gene>
    <name evidence="2" type="ORF">Q0N40_00825</name>
</gene>
<organism evidence="2 3">
    <name type="scientific">Corynebacterium pseudokroppenstedtii</name>
    <dbReference type="NCBI Taxonomy" id="2804917"/>
    <lineage>
        <taxon>Bacteria</taxon>
        <taxon>Bacillati</taxon>
        <taxon>Actinomycetota</taxon>
        <taxon>Actinomycetes</taxon>
        <taxon>Mycobacteriales</taxon>
        <taxon>Corynebacteriaceae</taxon>
        <taxon>Corynebacterium</taxon>
    </lineage>
</organism>
<evidence type="ECO:0000313" key="3">
    <source>
        <dbReference type="Proteomes" id="UP001174314"/>
    </source>
</evidence>
<reference evidence="2 3" key="1">
    <citation type="submission" date="2023-10" db="EMBL/GenBank/DDBJ databases">
        <title>complete genome sequence of Corynebacterium pseudokroppenstedtii P15-C1.</title>
        <authorList>
            <person name="Bruggemann H."/>
            <person name="Poehlein A."/>
        </authorList>
    </citation>
    <scope>NUCLEOTIDE SEQUENCE [LARGE SCALE GENOMIC DNA]</scope>
    <source>
        <strain evidence="2 3">P15_C1</strain>
    </source>
</reference>
<dbReference type="KEGG" id="cpsk:Q0N40_00825"/>
<accession>A0AAU0Q2S4</accession>
<dbReference type="AlphaFoldDB" id="A0AAU0Q2S4"/>
<proteinExistence type="predicted"/>
<evidence type="ECO:0000313" key="2">
    <source>
        <dbReference type="EMBL" id="WPF25140.1"/>
    </source>
</evidence>
<feature type="compositionally biased region" description="Basic and acidic residues" evidence="1">
    <location>
        <begin position="45"/>
        <end position="54"/>
    </location>
</feature>
<dbReference type="RefSeq" id="WP_204087867.1">
    <property type="nucleotide sequence ID" value="NZ_CP137757.1"/>
</dbReference>